<accession>A0A8J5W9W2</accession>
<keyword evidence="3" id="KW-1185">Reference proteome</keyword>
<name>A0A8J5W9W2_ZIZPA</name>
<dbReference type="AlphaFoldDB" id="A0A8J5W9W2"/>
<evidence type="ECO:0000313" key="3">
    <source>
        <dbReference type="Proteomes" id="UP000729402"/>
    </source>
</evidence>
<organism evidence="2 3">
    <name type="scientific">Zizania palustris</name>
    <name type="common">Northern wild rice</name>
    <dbReference type="NCBI Taxonomy" id="103762"/>
    <lineage>
        <taxon>Eukaryota</taxon>
        <taxon>Viridiplantae</taxon>
        <taxon>Streptophyta</taxon>
        <taxon>Embryophyta</taxon>
        <taxon>Tracheophyta</taxon>
        <taxon>Spermatophyta</taxon>
        <taxon>Magnoliopsida</taxon>
        <taxon>Liliopsida</taxon>
        <taxon>Poales</taxon>
        <taxon>Poaceae</taxon>
        <taxon>BOP clade</taxon>
        <taxon>Oryzoideae</taxon>
        <taxon>Oryzeae</taxon>
        <taxon>Zizaniinae</taxon>
        <taxon>Zizania</taxon>
    </lineage>
</organism>
<comment type="caution">
    <text evidence="2">The sequence shown here is derived from an EMBL/GenBank/DDBJ whole genome shotgun (WGS) entry which is preliminary data.</text>
</comment>
<dbReference type="Proteomes" id="UP000729402">
    <property type="component" value="Unassembled WGS sequence"/>
</dbReference>
<evidence type="ECO:0000313" key="2">
    <source>
        <dbReference type="EMBL" id="KAG8086535.1"/>
    </source>
</evidence>
<keyword evidence="1" id="KW-1133">Transmembrane helix</keyword>
<reference evidence="2" key="2">
    <citation type="submission" date="2021-02" db="EMBL/GenBank/DDBJ databases">
        <authorList>
            <person name="Kimball J.A."/>
            <person name="Haas M.W."/>
            <person name="Macchietto M."/>
            <person name="Kono T."/>
            <person name="Duquette J."/>
            <person name="Shao M."/>
        </authorList>
    </citation>
    <scope>NUCLEOTIDE SEQUENCE</scope>
    <source>
        <tissue evidence="2">Fresh leaf tissue</tissue>
    </source>
</reference>
<feature type="transmembrane region" description="Helical" evidence="1">
    <location>
        <begin position="20"/>
        <end position="42"/>
    </location>
</feature>
<sequence length="73" mass="7905">MRPAHLASKAPKIVPIPAGATGHVIVVFLNGVSSWTAMIRIVPADFNRARKGVYRYQASACRRKGKICTVNDA</sequence>
<proteinExistence type="predicted"/>
<keyword evidence="1" id="KW-0812">Transmembrane</keyword>
<dbReference type="EMBL" id="JAAALK010000082">
    <property type="protein sequence ID" value="KAG8086535.1"/>
    <property type="molecule type" value="Genomic_DNA"/>
</dbReference>
<keyword evidence="1" id="KW-0472">Membrane</keyword>
<reference evidence="2" key="1">
    <citation type="journal article" date="2021" name="bioRxiv">
        <title>Whole Genome Assembly and Annotation of Northern Wild Rice, Zizania palustris L., Supports a Whole Genome Duplication in the Zizania Genus.</title>
        <authorList>
            <person name="Haas M."/>
            <person name="Kono T."/>
            <person name="Macchietto M."/>
            <person name="Millas R."/>
            <person name="McGilp L."/>
            <person name="Shao M."/>
            <person name="Duquette J."/>
            <person name="Hirsch C.N."/>
            <person name="Kimball J."/>
        </authorList>
    </citation>
    <scope>NUCLEOTIDE SEQUENCE</scope>
    <source>
        <tissue evidence="2">Fresh leaf tissue</tissue>
    </source>
</reference>
<protein>
    <submittedName>
        <fullName evidence="2">Uncharacterized protein</fullName>
    </submittedName>
</protein>
<gene>
    <name evidence="2" type="ORF">GUJ93_ZPchr0010g8625</name>
</gene>
<evidence type="ECO:0000256" key="1">
    <source>
        <dbReference type="SAM" id="Phobius"/>
    </source>
</evidence>